<dbReference type="EMBL" id="LR134492">
    <property type="protein sequence ID" value="VEI73161.1"/>
    <property type="molecule type" value="Genomic_DNA"/>
</dbReference>
<evidence type="ECO:0000256" key="2">
    <source>
        <dbReference type="ARBA" id="ARBA00004989"/>
    </source>
</evidence>
<evidence type="ECO:0000313" key="14">
    <source>
        <dbReference type="EMBL" id="VEI73161.1"/>
    </source>
</evidence>
<keyword evidence="9 14" id="KW-0808">Transferase</keyword>
<keyword evidence="8" id="KW-0963">Cytoplasm</keyword>
<dbReference type="Gene3D" id="3.40.1390.20">
    <property type="entry name" value="HprK N-terminal domain-like"/>
    <property type="match status" value="1"/>
</dbReference>
<dbReference type="Gene3D" id="3.40.50.10950">
    <property type="match status" value="1"/>
</dbReference>
<dbReference type="InterPro" id="IPR002505">
    <property type="entry name" value="PTA_PTB"/>
</dbReference>
<dbReference type="FunFam" id="3.40.50.10750:FF:000001">
    <property type="entry name" value="Phosphate acetyltransferase"/>
    <property type="match status" value="1"/>
</dbReference>
<evidence type="ECO:0000259" key="12">
    <source>
        <dbReference type="Pfam" id="PF01515"/>
    </source>
</evidence>
<name>A0A3S4XH13_SERFO</name>
<reference evidence="14 15" key="1">
    <citation type="submission" date="2018-12" db="EMBL/GenBank/DDBJ databases">
        <authorList>
            <consortium name="Pathogen Informatics"/>
        </authorList>
    </citation>
    <scope>NUCLEOTIDE SEQUENCE [LARGE SCALE GENOMIC DNA]</scope>
    <source>
        <strain evidence="14 15">NCTC13193</strain>
    </source>
</reference>
<dbReference type="PANTHER" id="PTHR43356">
    <property type="entry name" value="PHOSPHATE ACETYLTRANSFERASE"/>
    <property type="match status" value="1"/>
</dbReference>
<dbReference type="PANTHER" id="PTHR43356:SF3">
    <property type="entry name" value="PHOSPHATE ACETYLTRANSFERASE"/>
    <property type="match status" value="1"/>
</dbReference>
<evidence type="ECO:0000256" key="1">
    <source>
        <dbReference type="ARBA" id="ARBA00004496"/>
    </source>
</evidence>
<dbReference type="InterPro" id="IPR042113">
    <property type="entry name" value="P_AcTrfase_dom1"/>
</dbReference>
<accession>A0A3S4XH13</accession>
<dbReference type="Proteomes" id="UP000270487">
    <property type="component" value="Chromosome"/>
</dbReference>
<keyword evidence="10 14" id="KW-0012">Acyltransferase</keyword>
<dbReference type="InterPro" id="IPR027417">
    <property type="entry name" value="P-loop_NTPase"/>
</dbReference>
<dbReference type="InterPro" id="IPR016475">
    <property type="entry name" value="P-Actrans_bac"/>
</dbReference>
<evidence type="ECO:0000256" key="8">
    <source>
        <dbReference type="ARBA" id="ARBA00022490"/>
    </source>
</evidence>
<dbReference type="GO" id="GO:0008959">
    <property type="term" value="F:phosphate acetyltransferase activity"/>
    <property type="evidence" value="ECO:0007669"/>
    <property type="project" value="UniProtKB-EC"/>
</dbReference>
<dbReference type="GO" id="GO:0006085">
    <property type="term" value="P:acetyl-CoA biosynthetic process"/>
    <property type="evidence" value="ECO:0007669"/>
    <property type="project" value="UniProtKB-UniPathway"/>
</dbReference>
<feature type="domain" description="Phosphate acetyl/butaryl transferase" evidence="12">
    <location>
        <begin position="425"/>
        <end position="740"/>
    </location>
</feature>
<dbReference type="Pfam" id="PF01515">
    <property type="entry name" value="PTA_PTB"/>
    <property type="match status" value="1"/>
</dbReference>
<dbReference type="NCBIfam" id="NF004167">
    <property type="entry name" value="PRK05632.1"/>
    <property type="match status" value="1"/>
</dbReference>
<evidence type="ECO:0000259" key="13">
    <source>
        <dbReference type="Pfam" id="PF07085"/>
    </source>
</evidence>
<dbReference type="InterPro" id="IPR010766">
    <property type="entry name" value="DRTGG"/>
</dbReference>
<dbReference type="SUPFAM" id="SSF52540">
    <property type="entry name" value="P-loop containing nucleoside triphosphate hydrolases"/>
    <property type="match status" value="1"/>
</dbReference>
<dbReference type="AlphaFoldDB" id="A0A3S4XH13"/>
<dbReference type="Pfam" id="PF13500">
    <property type="entry name" value="AAA_26"/>
    <property type="match status" value="1"/>
</dbReference>
<dbReference type="FunFam" id="3.40.50.300:FF:000445">
    <property type="entry name" value="Phosphate acetyltransferase"/>
    <property type="match status" value="1"/>
</dbReference>
<dbReference type="PIRSF" id="PIRSF006107">
    <property type="entry name" value="PhpActrans_proteobac"/>
    <property type="match status" value="1"/>
</dbReference>
<comment type="subunit">
    <text evidence="5">Homohexamer.</text>
</comment>
<evidence type="ECO:0000313" key="15">
    <source>
        <dbReference type="Proteomes" id="UP000270487"/>
    </source>
</evidence>
<dbReference type="CDD" id="cd03109">
    <property type="entry name" value="DTBS"/>
    <property type="match status" value="1"/>
</dbReference>
<dbReference type="EC" id="2.3.1.8" evidence="6"/>
<dbReference type="SUPFAM" id="SSF53659">
    <property type="entry name" value="Isocitrate/Isopropylmalate dehydrogenase-like"/>
    <property type="match status" value="1"/>
</dbReference>
<proteinExistence type="inferred from homology"/>
<dbReference type="InterPro" id="IPR050500">
    <property type="entry name" value="Phos_Acetyltrans/Butyryltrans"/>
</dbReference>
<evidence type="ECO:0000256" key="4">
    <source>
        <dbReference type="ARBA" id="ARBA00009786"/>
    </source>
</evidence>
<evidence type="ECO:0000256" key="5">
    <source>
        <dbReference type="ARBA" id="ARBA00011643"/>
    </source>
</evidence>
<sequence length="753" mass="81045">MLSTPSAQAGGVVLSLSSLSAPPLQAENREEDYSVSRTIMLIPTGTSVGLTSVSLGVIRSMEQKGVRLSVFKPIAQPRTGGDSLDQTTTIIRSNSTIPAAEPLRMSYVESLLSSNQQDVLMEEIVARYHENTKDAEVVLIEGLVPTRKHQFANSLNYEIAKTLNAEIVFVLALGNDSPAQLTERIELARSSFGGSKNKNITGVIINKLNAPVDDQGRTRPDLSEIFDDSTKASVANVDPAQLFANSPLPVLGCVPWSFELIATRAIDMARHLKARVINEGDIMTRRVKSVTFCARSIPHMLEHFRPGSLLVTSADRPDVLVSACLAAMNGVEIGAILLTGGYEIDASINKLCERAFETGLPVFMVDTNTWQTSLSLQSFNLEVPSDDHQRIEKVQNYVASHINAEWIESLTATSERSRRLSPPAFRYELTELARKAGKRIVLPEGDEPRTVKAAAICAERGIAECVLLGNPEEIKRVAAAQGVELGKGIEIVDPVAVRELYVPRLVELRKSKGMTEVVAREQLEDNVVLGTLMLEKGEVDGLVSGAVHTTANTIRPPLQLIKTAPGSSLVSSVFFMLLPDQVLVYGDCAINPDPTAEQLSEIAIQSADSAAAFGIEPRVAMISYSTGNSGAGSDVEKVREATRLAQEKRPDLIIDGPLQYDAAIMADVAKSKAPNSPVAGQATVFIFPDLNTGNTTYKAVQRSADLVSIGPMLQGMRKPVNDLSRGALVDDIVYTVALTAIQSAQADAQAAKA</sequence>
<evidence type="ECO:0000256" key="10">
    <source>
        <dbReference type="ARBA" id="ARBA00023315"/>
    </source>
</evidence>
<comment type="similarity">
    <text evidence="4">In the N-terminal section; belongs to the CobB/CobQ family.</text>
</comment>
<dbReference type="InterPro" id="IPR004614">
    <property type="entry name" value="P_AcTrfase"/>
</dbReference>
<comment type="pathway">
    <text evidence="2">Metabolic intermediate biosynthesis; acetyl-CoA biosynthesis; acetyl-CoA from acetate: step 2/2.</text>
</comment>
<comment type="subcellular location">
    <subcellularLocation>
        <location evidence="1">Cytoplasm</location>
    </subcellularLocation>
</comment>
<dbReference type="Gene3D" id="3.40.50.300">
    <property type="entry name" value="P-loop containing nucleotide triphosphate hydrolases"/>
    <property type="match status" value="1"/>
</dbReference>
<dbReference type="GO" id="GO:0005737">
    <property type="term" value="C:cytoplasm"/>
    <property type="evidence" value="ECO:0007669"/>
    <property type="project" value="UniProtKB-SubCell"/>
</dbReference>
<comment type="similarity">
    <text evidence="3">In the C-terminal section; belongs to the phosphate acetyltransferase and butyryltransferase family.</text>
</comment>
<dbReference type="NCBIfam" id="NF007233">
    <property type="entry name" value="PRK09653.1"/>
    <property type="match status" value="1"/>
</dbReference>
<gene>
    <name evidence="14" type="primary">pta</name>
    <name evidence="14" type="ORF">NCTC13193_04014</name>
</gene>
<evidence type="ECO:0000256" key="11">
    <source>
        <dbReference type="ARBA" id="ARBA00031108"/>
    </source>
</evidence>
<dbReference type="SUPFAM" id="SSF75138">
    <property type="entry name" value="HprK N-terminal domain-like"/>
    <property type="match status" value="1"/>
</dbReference>
<dbReference type="InterPro" id="IPR028979">
    <property type="entry name" value="Ser_kin/Pase_Hpr-like_N_sf"/>
</dbReference>
<dbReference type="Pfam" id="PF07085">
    <property type="entry name" value="DRTGG"/>
    <property type="match status" value="1"/>
</dbReference>
<evidence type="ECO:0000256" key="3">
    <source>
        <dbReference type="ARBA" id="ARBA00008756"/>
    </source>
</evidence>
<feature type="domain" description="DRTGG" evidence="13">
    <location>
        <begin position="267"/>
        <end position="377"/>
    </location>
</feature>
<evidence type="ECO:0000256" key="7">
    <source>
        <dbReference type="ARBA" id="ARBA00021528"/>
    </source>
</evidence>
<organism evidence="14 15">
    <name type="scientific">Serratia fonticola</name>
    <dbReference type="NCBI Taxonomy" id="47917"/>
    <lineage>
        <taxon>Bacteria</taxon>
        <taxon>Pseudomonadati</taxon>
        <taxon>Pseudomonadota</taxon>
        <taxon>Gammaproteobacteria</taxon>
        <taxon>Enterobacterales</taxon>
        <taxon>Yersiniaceae</taxon>
        <taxon>Serratia</taxon>
    </lineage>
</organism>
<dbReference type="Gene3D" id="3.40.50.10750">
    <property type="entry name" value="Isocitrate/Isopropylmalate dehydrogenase-like"/>
    <property type="match status" value="1"/>
</dbReference>
<evidence type="ECO:0000256" key="9">
    <source>
        <dbReference type="ARBA" id="ARBA00022679"/>
    </source>
</evidence>
<dbReference type="InterPro" id="IPR042112">
    <property type="entry name" value="P_AcTrfase_dom2"/>
</dbReference>
<dbReference type="NCBIfam" id="TIGR00651">
    <property type="entry name" value="pta"/>
    <property type="match status" value="1"/>
</dbReference>
<evidence type="ECO:0000256" key="6">
    <source>
        <dbReference type="ARBA" id="ARBA00012707"/>
    </source>
</evidence>
<dbReference type="FunFam" id="3.40.1390.20:FF:000001">
    <property type="entry name" value="Phosphate acetyltransferase"/>
    <property type="match status" value="1"/>
</dbReference>
<protein>
    <recommendedName>
        <fullName evidence="7">Phosphate acetyltransferase</fullName>
        <ecNumber evidence="6">2.3.1.8</ecNumber>
    </recommendedName>
    <alternativeName>
        <fullName evidence="11">Phosphotransacetylase</fullName>
    </alternativeName>
</protein>
<dbReference type="UniPathway" id="UPA00340">
    <property type="reaction ID" value="UER00459"/>
</dbReference>